<evidence type="ECO:0000256" key="8">
    <source>
        <dbReference type="ARBA" id="ARBA00019357"/>
    </source>
</evidence>
<evidence type="ECO:0000256" key="5">
    <source>
        <dbReference type="ARBA" id="ARBA00011245"/>
    </source>
</evidence>
<evidence type="ECO:0000256" key="15">
    <source>
        <dbReference type="ARBA" id="ARBA00030592"/>
    </source>
</evidence>
<comment type="catalytic activity">
    <reaction evidence="17">
        <text>7,8-dihydropteroate + L-glutamate + ATP = 7,8-dihydrofolate + ADP + phosphate + H(+)</text>
        <dbReference type="Rhea" id="RHEA:23584"/>
        <dbReference type="ChEBI" id="CHEBI:15378"/>
        <dbReference type="ChEBI" id="CHEBI:17839"/>
        <dbReference type="ChEBI" id="CHEBI:29985"/>
        <dbReference type="ChEBI" id="CHEBI:30616"/>
        <dbReference type="ChEBI" id="CHEBI:43474"/>
        <dbReference type="ChEBI" id="CHEBI:57451"/>
        <dbReference type="ChEBI" id="CHEBI:456216"/>
        <dbReference type="EC" id="6.3.2.12"/>
    </reaction>
</comment>
<dbReference type="GO" id="GO:0046656">
    <property type="term" value="P:folic acid biosynthetic process"/>
    <property type="evidence" value="ECO:0007669"/>
    <property type="project" value="UniProtKB-KW"/>
</dbReference>
<evidence type="ECO:0000256" key="2">
    <source>
        <dbReference type="ARBA" id="ARBA00004799"/>
    </source>
</evidence>
<dbReference type="Gene3D" id="3.40.1190.10">
    <property type="entry name" value="Mur-like, catalytic domain"/>
    <property type="match status" value="1"/>
</dbReference>
<dbReference type="InterPro" id="IPR013221">
    <property type="entry name" value="Mur_ligase_cen"/>
</dbReference>
<name>A0A4U3B0V8_9BACI</name>
<dbReference type="InterPro" id="IPR018109">
    <property type="entry name" value="Folylpolyglutamate_synth_CS"/>
</dbReference>
<sequence length="312" mass="35243">MIHTYEEAIGWIHSRLKFGIKPGLERMRWMLEELGNPERHIKCVHLAGTNGKGSTLTYMRYMLENAKYKVGTFTSPYIETFNERISVNGTPIADEEITELVKMVKPVVEKLDETDLGEATEFEIITVMAICYFGKVNFCDVVLFETGLGGRFDSTNVIHPVLTIITNIGHDHMHILGNTLGEIAYEKAGIIKSGVPVITGVRDEEALQVIQKVAKENHANLYEMGNHFTALHKQSSEDGEQFDFTCPFATFEDVRISMKGIHQVGNAALALMAVMYVKTYLSFLIEEEEIRTGLQEAYWIGRFEKLQSNPDI</sequence>
<dbReference type="GO" id="GO:0005737">
    <property type="term" value="C:cytoplasm"/>
    <property type="evidence" value="ECO:0007669"/>
    <property type="project" value="TreeGrafter"/>
</dbReference>
<dbReference type="InterPro" id="IPR001645">
    <property type="entry name" value="Folylpolyglutamate_synth"/>
</dbReference>
<dbReference type="EC" id="6.3.2.17" evidence="7"/>
<keyword evidence="9 19" id="KW-0436">Ligase</keyword>
<evidence type="ECO:0000256" key="16">
    <source>
        <dbReference type="ARBA" id="ARBA00047493"/>
    </source>
</evidence>
<evidence type="ECO:0000256" key="9">
    <source>
        <dbReference type="ARBA" id="ARBA00022598"/>
    </source>
</evidence>
<keyword evidence="12" id="KW-0067">ATP-binding</keyword>
<evidence type="ECO:0000256" key="4">
    <source>
        <dbReference type="ARBA" id="ARBA00008276"/>
    </source>
</evidence>
<dbReference type="FunFam" id="3.40.1190.10:FF:000004">
    <property type="entry name" value="Dihydrofolate synthase/folylpolyglutamate synthase"/>
    <property type="match status" value="1"/>
</dbReference>
<dbReference type="Pfam" id="PF08245">
    <property type="entry name" value="Mur_ligase_M"/>
    <property type="match status" value="1"/>
</dbReference>
<keyword evidence="10" id="KW-0479">Metal-binding</keyword>
<evidence type="ECO:0000256" key="7">
    <source>
        <dbReference type="ARBA" id="ARBA00013025"/>
    </source>
</evidence>
<dbReference type="EMBL" id="SZON01000779">
    <property type="protein sequence ID" value="TKI94051.1"/>
    <property type="molecule type" value="Genomic_DNA"/>
</dbReference>
<accession>A0A4U3B0V8</accession>
<proteinExistence type="inferred from homology"/>
<dbReference type="Proteomes" id="UP000305222">
    <property type="component" value="Unassembled WGS sequence"/>
</dbReference>
<comment type="caution">
    <text evidence="19">The sequence shown here is derived from an EMBL/GenBank/DDBJ whole genome shotgun (WGS) entry which is preliminary data.</text>
</comment>
<dbReference type="EC" id="6.3.2.12" evidence="6"/>
<protein>
    <recommendedName>
        <fullName evidence="8">Dihydrofolate synthase/folylpolyglutamate synthase</fullName>
        <ecNumber evidence="6">6.3.2.12</ecNumber>
        <ecNumber evidence="7">6.3.2.17</ecNumber>
    </recommendedName>
    <alternativeName>
        <fullName evidence="15">Tetrahydrofolylpolyglutamate synthase</fullName>
    </alternativeName>
</protein>
<evidence type="ECO:0000256" key="12">
    <source>
        <dbReference type="ARBA" id="ARBA00022840"/>
    </source>
</evidence>
<dbReference type="PROSITE" id="PS01012">
    <property type="entry name" value="FOLYLPOLYGLU_SYNT_2"/>
    <property type="match status" value="1"/>
</dbReference>
<dbReference type="GO" id="GO:0005524">
    <property type="term" value="F:ATP binding"/>
    <property type="evidence" value="ECO:0007669"/>
    <property type="project" value="UniProtKB-KW"/>
</dbReference>
<evidence type="ECO:0000259" key="18">
    <source>
        <dbReference type="Pfam" id="PF08245"/>
    </source>
</evidence>
<comment type="pathway">
    <text evidence="3">Cofactor biosynthesis; tetrahydrofolylpolyglutamate biosynthesis.</text>
</comment>
<dbReference type="GO" id="GO:0046872">
    <property type="term" value="F:metal ion binding"/>
    <property type="evidence" value="ECO:0007669"/>
    <property type="project" value="UniProtKB-KW"/>
</dbReference>
<feature type="domain" description="Mur ligase central" evidence="18">
    <location>
        <begin position="47"/>
        <end position="273"/>
    </location>
</feature>
<evidence type="ECO:0000313" key="20">
    <source>
        <dbReference type="Proteomes" id="UP000305222"/>
    </source>
</evidence>
<evidence type="ECO:0000256" key="3">
    <source>
        <dbReference type="ARBA" id="ARBA00005150"/>
    </source>
</evidence>
<dbReference type="InterPro" id="IPR036565">
    <property type="entry name" value="Mur-like_cat_sf"/>
</dbReference>
<evidence type="ECO:0000256" key="10">
    <source>
        <dbReference type="ARBA" id="ARBA00022723"/>
    </source>
</evidence>
<dbReference type="PANTHER" id="PTHR11136:SF0">
    <property type="entry name" value="DIHYDROFOLATE SYNTHETASE-RELATED"/>
    <property type="match status" value="1"/>
</dbReference>
<feature type="non-terminal residue" evidence="19">
    <location>
        <position position="312"/>
    </location>
</feature>
<organism evidence="19 20">
    <name type="scientific">Bacillus wiedmannii</name>
    <dbReference type="NCBI Taxonomy" id="1890302"/>
    <lineage>
        <taxon>Bacteria</taxon>
        <taxon>Bacillati</taxon>
        <taxon>Bacillota</taxon>
        <taxon>Bacilli</taxon>
        <taxon>Bacillales</taxon>
        <taxon>Bacillaceae</taxon>
        <taxon>Bacillus</taxon>
        <taxon>Bacillus cereus group</taxon>
    </lineage>
</organism>
<evidence type="ECO:0000256" key="13">
    <source>
        <dbReference type="ARBA" id="ARBA00022842"/>
    </source>
</evidence>
<keyword evidence="13" id="KW-0460">Magnesium</keyword>
<evidence type="ECO:0000256" key="11">
    <source>
        <dbReference type="ARBA" id="ARBA00022741"/>
    </source>
</evidence>
<dbReference type="GO" id="GO:0008841">
    <property type="term" value="F:dihydrofolate synthase activity"/>
    <property type="evidence" value="ECO:0007669"/>
    <property type="project" value="UniProtKB-EC"/>
</dbReference>
<comment type="subunit">
    <text evidence="5">Monomer.</text>
</comment>
<dbReference type="AlphaFoldDB" id="A0A4U3B0V8"/>
<dbReference type="SUPFAM" id="SSF53623">
    <property type="entry name" value="MurD-like peptide ligases, catalytic domain"/>
    <property type="match status" value="1"/>
</dbReference>
<comment type="catalytic activity">
    <reaction evidence="16">
        <text>(6S)-5,6,7,8-tetrahydrofolyl-(gamma-L-Glu)(n) + L-glutamate + ATP = (6S)-5,6,7,8-tetrahydrofolyl-(gamma-L-Glu)(n+1) + ADP + phosphate + H(+)</text>
        <dbReference type="Rhea" id="RHEA:10580"/>
        <dbReference type="Rhea" id="RHEA-COMP:14738"/>
        <dbReference type="Rhea" id="RHEA-COMP:14740"/>
        <dbReference type="ChEBI" id="CHEBI:15378"/>
        <dbReference type="ChEBI" id="CHEBI:29985"/>
        <dbReference type="ChEBI" id="CHEBI:30616"/>
        <dbReference type="ChEBI" id="CHEBI:43474"/>
        <dbReference type="ChEBI" id="CHEBI:141005"/>
        <dbReference type="ChEBI" id="CHEBI:456216"/>
        <dbReference type="EC" id="6.3.2.17"/>
    </reaction>
</comment>
<dbReference type="PROSITE" id="PS01011">
    <property type="entry name" value="FOLYLPOLYGLU_SYNT_1"/>
    <property type="match status" value="1"/>
</dbReference>
<evidence type="ECO:0000256" key="6">
    <source>
        <dbReference type="ARBA" id="ARBA00013023"/>
    </source>
</evidence>
<keyword evidence="11" id="KW-0547">Nucleotide-binding</keyword>
<comment type="similarity">
    <text evidence="4">Belongs to the folylpolyglutamate synthase family.</text>
</comment>
<keyword evidence="14" id="KW-0289">Folate biosynthesis</keyword>
<reference evidence="19 20" key="1">
    <citation type="journal article" date="2019" name="Environ. Microbiol.">
        <title>An active ?-lactamase is a part of an orchestrated cell wall stress resistance network of Bacillus subtilis and related rhizosphere species.</title>
        <authorList>
            <person name="Bucher T."/>
            <person name="Keren-Paz A."/>
            <person name="Hausser J."/>
            <person name="Olender T."/>
            <person name="Cytryn E."/>
            <person name="Kolodkin-Gal I."/>
        </authorList>
    </citation>
    <scope>NUCLEOTIDE SEQUENCE [LARGE SCALE GENOMIC DNA]</scope>
    <source>
        <strain evidence="19 20">I5</strain>
    </source>
</reference>
<dbReference type="PANTHER" id="PTHR11136">
    <property type="entry name" value="FOLYLPOLYGLUTAMATE SYNTHASE-RELATED"/>
    <property type="match status" value="1"/>
</dbReference>
<evidence type="ECO:0000256" key="14">
    <source>
        <dbReference type="ARBA" id="ARBA00022909"/>
    </source>
</evidence>
<evidence type="ECO:0000313" key="19">
    <source>
        <dbReference type="EMBL" id="TKI94051.1"/>
    </source>
</evidence>
<comment type="cofactor">
    <cofactor evidence="1">
        <name>Mg(2+)</name>
        <dbReference type="ChEBI" id="CHEBI:18420"/>
    </cofactor>
</comment>
<comment type="pathway">
    <text evidence="2">Cofactor biosynthesis; tetrahydrofolate biosynthesis; 7,8-dihydrofolate from 2-amino-4-hydroxy-6-hydroxymethyl-7,8-dihydropteridine diphosphate and 4-aminobenzoate: step 2/2.</text>
</comment>
<gene>
    <name evidence="19" type="primary">folC</name>
    <name evidence="19" type="ORF">FC699_16490</name>
</gene>
<evidence type="ECO:0000256" key="17">
    <source>
        <dbReference type="ARBA" id="ARBA00049161"/>
    </source>
</evidence>
<dbReference type="NCBIfam" id="TIGR01499">
    <property type="entry name" value="folC"/>
    <property type="match status" value="1"/>
</dbReference>
<dbReference type="GO" id="GO:0004326">
    <property type="term" value="F:tetrahydrofolylpolyglutamate synthase activity"/>
    <property type="evidence" value="ECO:0007669"/>
    <property type="project" value="UniProtKB-EC"/>
</dbReference>
<evidence type="ECO:0000256" key="1">
    <source>
        <dbReference type="ARBA" id="ARBA00001946"/>
    </source>
</evidence>